<dbReference type="RefSeq" id="WP_378068317.1">
    <property type="nucleotide sequence ID" value="NZ_JBHSBL010000017.1"/>
</dbReference>
<name>A0ABV8IX17_9ACTN</name>
<sequence>MTELLELRGVVEASPDAVAAVLLDVGPGGRSPLAITGTIDHDDGDEFVVILEGSRMTVTVDRAARSVSLQGEWWYRGVTSVEPDPRGCLLVHRIYNVAPGHRWAVRMVSRGPLNAAPTTFATQLEQLSRLLGVAAWVITD</sequence>
<proteinExistence type="predicted"/>
<dbReference type="Proteomes" id="UP001595867">
    <property type="component" value="Unassembled WGS sequence"/>
</dbReference>
<reference evidence="2" key="1">
    <citation type="journal article" date="2019" name="Int. J. Syst. Evol. Microbiol.">
        <title>The Global Catalogue of Microorganisms (GCM) 10K type strain sequencing project: providing services to taxonomists for standard genome sequencing and annotation.</title>
        <authorList>
            <consortium name="The Broad Institute Genomics Platform"/>
            <consortium name="The Broad Institute Genome Sequencing Center for Infectious Disease"/>
            <person name="Wu L."/>
            <person name="Ma J."/>
        </authorList>
    </citation>
    <scope>NUCLEOTIDE SEQUENCE [LARGE SCALE GENOMIC DNA]</scope>
    <source>
        <strain evidence="2">TBRC 5832</strain>
    </source>
</reference>
<evidence type="ECO:0000313" key="2">
    <source>
        <dbReference type="Proteomes" id="UP001595867"/>
    </source>
</evidence>
<organism evidence="1 2">
    <name type="scientific">Actinoplanes subglobosus</name>
    <dbReference type="NCBI Taxonomy" id="1547892"/>
    <lineage>
        <taxon>Bacteria</taxon>
        <taxon>Bacillati</taxon>
        <taxon>Actinomycetota</taxon>
        <taxon>Actinomycetes</taxon>
        <taxon>Micromonosporales</taxon>
        <taxon>Micromonosporaceae</taxon>
        <taxon>Actinoplanes</taxon>
    </lineage>
</organism>
<comment type="caution">
    <text evidence="1">The sequence shown here is derived from an EMBL/GenBank/DDBJ whole genome shotgun (WGS) entry which is preliminary data.</text>
</comment>
<evidence type="ECO:0000313" key="1">
    <source>
        <dbReference type="EMBL" id="MFC4067403.1"/>
    </source>
</evidence>
<keyword evidence="2" id="KW-1185">Reference proteome</keyword>
<gene>
    <name evidence="1" type="ORF">ACFO0C_20915</name>
</gene>
<dbReference type="EMBL" id="JBHSBL010000017">
    <property type="protein sequence ID" value="MFC4067403.1"/>
    <property type="molecule type" value="Genomic_DNA"/>
</dbReference>
<protein>
    <submittedName>
        <fullName evidence="1">Uncharacterized protein</fullName>
    </submittedName>
</protein>
<accession>A0ABV8IX17</accession>